<evidence type="ECO:0000313" key="6">
    <source>
        <dbReference type="EMBL" id="CAI9731414.1"/>
    </source>
</evidence>
<evidence type="ECO:0000259" key="5">
    <source>
        <dbReference type="PROSITE" id="PS50865"/>
    </source>
</evidence>
<proteinExistence type="predicted"/>
<protein>
    <recommendedName>
        <fullName evidence="5">MYND-type domain-containing protein</fullName>
    </recommendedName>
</protein>
<organism evidence="6 7">
    <name type="scientific">Octopus vulgaris</name>
    <name type="common">Common octopus</name>
    <dbReference type="NCBI Taxonomy" id="6645"/>
    <lineage>
        <taxon>Eukaryota</taxon>
        <taxon>Metazoa</taxon>
        <taxon>Spiralia</taxon>
        <taxon>Lophotrochozoa</taxon>
        <taxon>Mollusca</taxon>
        <taxon>Cephalopoda</taxon>
        <taxon>Coleoidea</taxon>
        <taxon>Octopodiformes</taxon>
        <taxon>Octopoda</taxon>
        <taxon>Incirrata</taxon>
        <taxon>Octopodidae</taxon>
        <taxon>Octopus</taxon>
    </lineage>
</organism>
<dbReference type="InterPro" id="IPR046824">
    <property type="entry name" value="Mss51-like_C"/>
</dbReference>
<dbReference type="EMBL" id="OX597825">
    <property type="protein sequence ID" value="CAI9731414.1"/>
    <property type="molecule type" value="Genomic_DNA"/>
</dbReference>
<dbReference type="Gene3D" id="6.10.140.2220">
    <property type="match status" value="1"/>
</dbReference>
<reference evidence="6" key="1">
    <citation type="submission" date="2023-08" db="EMBL/GenBank/DDBJ databases">
        <authorList>
            <person name="Alioto T."/>
            <person name="Alioto T."/>
            <person name="Gomez Garrido J."/>
        </authorList>
    </citation>
    <scope>NUCLEOTIDE SEQUENCE</scope>
</reference>
<keyword evidence="3" id="KW-0862">Zinc</keyword>
<accession>A0AA36BCB2</accession>
<evidence type="ECO:0000256" key="4">
    <source>
        <dbReference type="PROSITE-ProRule" id="PRU00134"/>
    </source>
</evidence>
<dbReference type="PROSITE" id="PS50865">
    <property type="entry name" value="ZF_MYND_2"/>
    <property type="match status" value="1"/>
</dbReference>
<evidence type="ECO:0000256" key="2">
    <source>
        <dbReference type="ARBA" id="ARBA00022771"/>
    </source>
</evidence>
<dbReference type="PANTHER" id="PTHR47085:SF1">
    <property type="entry name" value="ZINC FINGER MYND DOMAIN-CONTAINING PROTEIN 15"/>
    <property type="match status" value="1"/>
</dbReference>
<gene>
    <name evidence="6" type="ORF">OCTVUL_1B012980</name>
</gene>
<dbReference type="GO" id="GO:0042826">
    <property type="term" value="F:histone deacetylase binding"/>
    <property type="evidence" value="ECO:0007669"/>
    <property type="project" value="InterPro"/>
</dbReference>
<name>A0AA36BCB2_OCTVU</name>
<dbReference type="Proteomes" id="UP001162480">
    <property type="component" value="Chromosome 12"/>
</dbReference>
<dbReference type="GO" id="GO:0008270">
    <property type="term" value="F:zinc ion binding"/>
    <property type="evidence" value="ECO:0007669"/>
    <property type="project" value="UniProtKB-KW"/>
</dbReference>
<dbReference type="InterPro" id="IPR042989">
    <property type="entry name" value="ZMY15"/>
</dbReference>
<evidence type="ECO:0000256" key="3">
    <source>
        <dbReference type="ARBA" id="ARBA00022833"/>
    </source>
</evidence>
<evidence type="ECO:0000313" key="7">
    <source>
        <dbReference type="Proteomes" id="UP001162480"/>
    </source>
</evidence>
<dbReference type="InterPro" id="IPR002893">
    <property type="entry name" value="Znf_MYND"/>
</dbReference>
<dbReference type="SUPFAM" id="SSF144232">
    <property type="entry name" value="HIT/MYND zinc finger-like"/>
    <property type="match status" value="1"/>
</dbReference>
<keyword evidence="7" id="KW-1185">Reference proteome</keyword>
<dbReference type="Pfam" id="PF01753">
    <property type="entry name" value="zf-MYND"/>
    <property type="match status" value="1"/>
</dbReference>
<keyword evidence="2 4" id="KW-0863">Zinc-finger</keyword>
<feature type="domain" description="MYND-type" evidence="5">
    <location>
        <begin position="171"/>
        <end position="220"/>
    </location>
</feature>
<dbReference type="AlphaFoldDB" id="A0AA36BCB2"/>
<keyword evidence="1" id="KW-0479">Metal-binding</keyword>
<dbReference type="PANTHER" id="PTHR47085">
    <property type="entry name" value="ZINC FINGER MYND DOMAIN-CONTAINING PROTEIN 15"/>
    <property type="match status" value="1"/>
</dbReference>
<dbReference type="Pfam" id="PF20179">
    <property type="entry name" value="MSS51_C"/>
    <property type="match status" value="1"/>
</dbReference>
<dbReference type="GO" id="GO:0045892">
    <property type="term" value="P:negative regulation of DNA-templated transcription"/>
    <property type="evidence" value="ECO:0007669"/>
    <property type="project" value="InterPro"/>
</dbReference>
<sequence>MSDSSIKDKVDEVWVSTRNTTRTYVIHKDFGKMEYEDEIMTSVSESNISQLPIQDILWILHAEKTILEDSEEETALILCIQDERGLQLTSAVFESMLSLEFSSIFYLLSEAMLHPLKGKSRKPRCLTCNSADLFQRLKSGHSKLDEICLPIFYGSDVVVPARSQTPLFYQCSTCHIRATPDYFQTCNQCKSVRYCSEKCQLIDLNGLVPGDPKSSHQEWCLKMQTYQEVTDTLADLPFNYNKETTSQDFTPQKYQEFLVLHGVYNIGVWRYECPSKQFSVWEYGELTEVDFPFVLVEERELGCPSGLKQLQHAQQTEIGDIANWFSYYKWRSFSLDSPIAILLTYPLTLFYIITSCLQLHYPNFGIELPKQLVVHVIGAEKEADMFHYFKELTYLLPSYLLEIHLYGKKISRKANGWKKLADNMSFQLHRGHWHNFSGETPHFVIGFNAGLGAYKSWTDTLKRLHKENIAAYFTEFCQHSHDWSAMSLKKLKSGIRLTAPIINPFRSPVRMFSDENCLPSYSNAFLSHLEYENIDDFE</sequence>
<evidence type="ECO:0000256" key="1">
    <source>
        <dbReference type="ARBA" id="ARBA00022723"/>
    </source>
</evidence>